<organism evidence="1 2">
    <name type="scientific">Corynebacterium maris DSM 45190</name>
    <dbReference type="NCBI Taxonomy" id="1224163"/>
    <lineage>
        <taxon>Bacteria</taxon>
        <taxon>Bacillati</taxon>
        <taxon>Actinomycetota</taxon>
        <taxon>Actinomycetes</taxon>
        <taxon>Mycobacteriales</taxon>
        <taxon>Corynebacteriaceae</taxon>
        <taxon>Corynebacterium</taxon>
    </lineage>
</organism>
<accession>S5TJ74</accession>
<dbReference type="CDD" id="cd03062">
    <property type="entry name" value="TRX_Fd_Sucrase"/>
    <property type="match status" value="1"/>
</dbReference>
<dbReference type="PATRIC" id="fig|1224163.3.peg.1321"/>
<dbReference type="Proteomes" id="UP000015388">
    <property type="component" value="Chromosome"/>
</dbReference>
<dbReference type="InterPro" id="IPR036249">
    <property type="entry name" value="Thioredoxin-like_sf"/>
</dbReference>
<gene>
    <name evidence="1" type="ORF">B841_06575</name>
</gene>
<dbReference type="PIRSF" id="PIRSF035042">
    <property type="entry name" value="UCP035042_thirdx"/>
    <property type="match status" value="1"/>
</dbReference>
<dbReference type="Gene3D" id="3.40.30.10">
    <property type="entry name" value="Glutaredoxin"/>
    <property type="match status" value="1"/>
</dbReference>
<protein>
    <recommendedName>
        <fullName evidence="3">Sucrase ferredoxin</fullName>
    </recommendedName>
</protein>
<dbReference type="InterPro" id="IPR009737">
    <property type="entry name" value="Aim32/Apd1-like"/>
</dbReference>
<evidence type="ECO:0000313" key="2">
    <source>
        <dbReference type="Proteomes" id="UP000015388"/>
    </source>
</evidence>
<proteinExistence type="predicted"/>
<dbReference type="eggNOG" id="COG4759">
    <property type="taxonomic scope" value="Bacteria"/>
</dbReference>
<dbReference type="HOGENOM" id="CLU_050357_1_0_11"/>
<dbReference type="RefSeq" id="WP_020934721.1">
    <property type="nucleotide sequence ID" value="NC_021915.1"/>
</dbReference>
<name>S5TJ74_9CORY</name>
<evidence type="ECO:0008006" key="3">
    <source>
        <dbReference type="Google" id="ProtNLM"/>
    </source>
</evidence>
<dbReference type="Pfam" id="PF06999">
    <property type="entry name" value="Suc_Fer-like"/>
    <property type="match status" value="1"/>
</dbReference>
<dbReference type="AlphaFoldDB" id="S5TJ74"/>
<sequence>MSDIDALRCSDAQVEPLPGSAKQESVYVLYEHPFGWSRDVLDGDTFGEELTAKLKSFLKKRAGLQLIRHPGRDGRKIDRPRLFLVFTESGVAETMLVDGPEDILNLDLSGPGRNGAQEVDHPLVLVCTHGKRDVCCAVKGRPVAKSLVDTYLNESNELMVWETSHTKGHRFAPSLMLMPWGYSFGRLNEEAASAMVNYAMAGRYFLPGNRGRGLFSPRGQVAELAVATRLVDAGERLEYGQLRADDGRVTHIDGRSWTVTMDKREVDGVVSSCGDEPKTGSVWEVVEVTAME</sequence>
<dbReference type="EMBL" id="CP003924">
    <property type="protein sequence ID" value="AGS34788.1"/>
    <property type="molecule type" value="Genomic_DNA"/>
</dbReference>
<dbReference type="OrthoDB" id="3399139at2"/>
<dbReference type="KEGG" id="cmd:B841_06575"/>
<evidence type="ECO:0000313" key="1">
    <source>
        <dbReference type="EMBL" id="AGS34788.1"/>
    </source>
</evidence>
<reference evidence="1 2" key="1">
    <citation type="submission" date="2012-11" db="EMBL/GenBank/DDBJ databases">
        <title>The complete genome sequence of Corynebacterium maris Coryn-1 (=DSM 45190).</title>
        <authorList>
            <person name="Schaffert L."/>
            <person name="Albersmeier A."/>
            <person name="Kalinowski J."/>
            <person name="Ruckert C."/>
        </authorList>
    </citation>
    <scope>NUCLEOTIDE SEQUENCE [LARGE SCALE GENOMIC DNA]</scope>
    <source>
        <strain evidence="2">Coryn-1</strain>
    </source>
</reference>
<dbReference type="InterPro" id="IPR010350">
    <property type="entry name" value="Aim32/Apd1-like_bac"/>
</dbReference>
<dbReference type="STRING" id="1224163.B841_06575"/>
<dbReference type="SUPFAM" id="SSF52833">
    <property type="entry name" value="Thioredoxin-like"/>
    <property type="match status" value="1"/>
</dbReference>
<keyword evidence="2" id="KW-1185">Reference proteome</keyword>